<feature type="domain" description="G-protein coupled receptors family 1 profile" evidence="6">
    <location>
        <begin position="1"/>
        <end position="120"/>
    </location>
</feature>
<dbReference type="EMBL" id="CAJNOQ010037813">
    <property type="protein sequence ID" value="CAF1609831.1"/>
    <property type="molecule type" value="Genomic_DNA"/>
</dbReference>
<evidence type="ECO:0000259" key="6">
    <source>
        <dbReference type="PROSITE" id="PS50262"/>
    </source>
</evidence>
<proteinExistence type="predicted"/>
<feature type="transmembrane region" description="Helical" evidence="5">
    <location>
        <begin position="93"/>
        <end position="112"/>
    </location>
</feature>
<dbReference type="Proteomes" id="UP000681722">
    <property type="component" value="Unassembled WGS sequence"/>
</dbReference>
<dbReference type="SUPFAM" id="SSF81321">
    <property type="entry name" value="Family A G protein-coupled receptor-like"/>
    <property type="match status" value="1"/>
</dbReference>
<evidence type="ECO:0000256" key="1">
    <source>
        <dbReference type="ARBA" id="ARBA00004370"/>
    </source>
</evidence>
<feature type="transmembrane region" description="Helical" evidence="5">
    <location>
        <begin position="56"/>
        <end position="81"/>
    </location>
</feature>
<evidence type="ECO:0000313" key="9">
    <source>
        <dbReference type="Proteomes" id="UP000663829"/>
    </source>
</evidence>
<dbReference type="PROSITE" id="PS50262">
    <property type="entry name" value="G_PROTEIN_RECEP_F1_2"/>
    <property type="match status" value="1"/>
</dbReference>
<gene>
    <name evidence="7" type="ORF">GPM918_LOCUS43015</name>
    <name evidence="8" type="ORF">SRO942_LOCUS44395</name>
</gene>
<organism evidence="7 9">
    <name type="scientific">Didymodactylos carnosus</name>
    <dbReference type="NCBI Taxonomy" id="1234261"/>
    <lineage>
        <taxon>Eukaryota</taxon>
        <taxon>Metazoa</taxon>
        <taxon>Spiralia</taxon>
        <taxon>Gnathifera</taxon>
        <taxon>Rotifera</taxon>
        <taxon>Eurotatoria</taxon>
        <taxon>Bdelloidea</taxon>
        <taxon>Philodinida</taxon>
        <taxon>Philodinidae</taxon>
        <taxon>Didymodactylos</taxon>
    </lineage>
</organism>
<keyword evidence="9" id="KW-1185">Reference proteome</keyword>
<dbReference type="Proteomes" id="UP000663829">
    <property type="component" value="Unassembled WGS sequence"/>
</dbReference>
<keyword evidence="2 5" id="KW-0812">Transmembrane</keyword>
<dbReference type="InterPro" id="IPR017452">
    <property type="entry name" value="GPCR_Rhodpsn_7TM"/>
</dbReference>
<feature type="non-terminal residue" evidence="7">
    <location>
        <position position="1"/>
    </location>
</feature>
<dbReference type="Pfam" id="PF10324">
    <property type="entry name" value="7TM_GPCR_Srw"/>
    <property type="match status" value="1"/>
</dbReference>
<name>A0A816BIX5_9BILA</name>
<comment type="subcellular location">
    <subcellularLocation>
        <location evidence="1">Membrane</location>
    </subcellularLocation>
</comment>
<sequence>NQLAAIYFTVTYAIFTPLSMIIFGLLTIRNIRKQRRQIQSIHSTSHRQRDRQMIRLMLAQTSVFILLLLPLTIASLINSFVSTTVISQSMQISLIRLTSIVLYFNMINSFYLNTLTSTIYRREGLKILNVLMKRVFNSMFIERYYLQQLEPTKTFTMKTTNYTQFHPT</sequence>
<dbReference type="InterPro" id="IPR019427">
    <property type="entry name" value="7TM_GPCR_serpentine_rcpt_Srw"/>
</dbReference>
<protein>
    <recommendedName>
        <fullName evidence="6">G-protein coupled receptors family 1 profile domain-containing protein</fullName>
    </recommendedName>
</protein>
<evidence type="ECO:0000256" key="5">
    <source>
        <dbReference type="SAM" id="Phobius"/>
    </source>
</evidence>
<feature type="transmembrane region" description="Helical" evidence="5">
    <location>
        <begin position="6"/>
        <end position="28"/>
    </location>
</feature>
<evidence type="ECO:0000256" key="3">
    <source>
        <dbReference type="ARBA" id="ARBA00022989"/>
    </source>
</evidence>
<comment type="caution">
    <text evidence="7">The sequence shown here is derived from an EMBL/GenBank/DDBJ whole genome shotgun (WGS) entry which is preliminary data.</text>
</comment>
<dbReference type="Gene3D" id="1.20.1070.10">
    <property type="entry name" value="Rhodopsin 7-helix transmembrane proteins"/>
    <property type="match status" value="1"/>
</dbReference>
<evidence type="ECO:0000256" key="4">
    <source>
        <dbReference type="ARBA" id="ARBA00023136"/>
    </source>
</evidence>
<dbReference type="AlphaFoldDB" id="A0A816BIX5"/>
<keyword evidence="4 5" id="KW-0472">Membrane</keyword>
<evidence type="ECO:0000313" key="7">
    <source>
        <dbReference type="EMBL" id="CAF1609831.1"/>
    </source>
</evidence>
<dbReference type="GO" id="GO:0016020">
    <property type="term" value="C:membrane"/>
    <property type="evidence" value="ECO:0007669"/>
    <property type="project" value="UniProtKB-SubCell"/>
</dbReference>
<dbReference type="EMBL" id="CAJOBC010104532">
    <property type="protein sequence ID" value="CAF4492351.1"/>
    <property type="molecule type" value="Genomic_DNA"/>
</dbReference>
<dbReference type="GO" id="GO:0008528">
    <property type="term" value="F:G protein-coupled peptide receptor activity"/>
    <property type="evidence" value="ECO:0007669"/>
    <property type="project" value="InterPro"/>
</dbReference>
<evidence type="ECO:0000256" key="2">
    <source>
        <dbReference type="ARBA" id="ARBA00022692"/>
    </source>
</evidence>
<accession>A0A816BIX5</accession>
<keyword evidence="3 5" id="KW-1133">Transmembrane helix</keyword>
<reference evidence="7" key="1">
    <citation type="submission" date="2021-02" db="EMBL/GenBank/DDBJ databases">
        <authorList>
            <person name="Nowell W R."/>
        </authorList>
    </citation>
    <scope>NUCLEOTIDE SEQUENCE</scope>
</reference>
<evidence type="ECO:0000313" key="8">
    <source>
        <dbReference type="EMBL" id="CAF4492351.1"/>
    </source>
</evidence>